<dbReference type="RefSeq" id="WP_125593399.1">
    <property type="nucleotide sequence ID" value="NZ_JBHSSN010000015.1"/>
</dbReference>
<dbReference type="Gene3D" id="3.40.50.720">
    <property type="entry name" value="NAD(P)-binding Rossmann-like Domain"/>
    <property type="match status" value="1"/>
</dbReference>
<organism evidence="3 4">
    <name type="scientific">Companilactobacillus baiquanensis</name>
    <dbReference type="NCBI Taxonomy" id="2486005"/>
    <lineage>
        <taxon>Bacteria</taxon>
        <taxon>Bacillati</taxon>
        <taxon>Bacillota</taxon>
        <taxon>Bacilli</taxon>
        <taxon>Lactobacillales</taxon>
        <taxon>Lactobacillaceae</taxon>
        <taxon>Companilactobacillus</taxon>
    </lineage>
</organism>
<accession>A0ABW1UZT4</accession>
<dbReference type="EMBL" id="JBHSSN010000015">
    <property type="protein sequence ID" value="MFC6324276.1"/>
    <property type="molecule type" value="Genomic_DNA"/>
</dbReference>
<keyword evidence="2" id="KW-0560">Oxidoreductase</keyword>
<evidence type="ECO:0000256" key="1">
    <source>
        <dbReference type="ARBA" id="ARBA00006484"/>
    </source>
</evidence>
<dbReference type="PANTHER" id="PTHR24320">
    <property type="entry name" value="RETINOL DEHYDROGENASE"/>
    <property type="match status" value="1"/>
</dbReference>
<name>A0ABW1UZT4_9LACO</name>
<evidence type="ECO:0000313" key="4">
    <source>
        <dbReference type="Proteomes" id="UP001596186"/>
    </source>
</evidence>
<keyword evidence="4" id="KW-1185">Reference proteome</keyword>
<sequence length="238" mass="26429">MAKIFITGSTDGLGMLAAKQLIKVGNDVYLHARNESRAIDARVQVPYAKEILIGDLASKSEVKNLAKQMNEIGPFDTVIYNAGISSNNKRSIFKVNVLAPYMLTALTTKPKRIIYISSSMHKGAKLDLDNLENDTDYSSSKLQILMLTKALSRKWQVAVNAVDPGWVPTKMGGPNANDDLIEGYTSQVWLATLDDPKVTGKYFYHMRPDDYDKRVDNVSLQDEFLEKIASISGIKLPN</sequence>
<dbReference type="InterPro" id="IPR036291">
    <property type="entry name" value="NAD(P)-bd_dom_sf"/>
</dbReference>
<evidence type="ECO:0000313" key="3">
    <source>
        <dbReference type="EMBL" id="MFC6324276.1"/>
    </source>
</evidence>
<dbReference type="Pfam" id="PF00106">
    <property type="entry name" value="adh_short"/>
    <property type="match status" value="1"/>
</dbReference>
<dbReference type="PRINTS" id="PR00081">
    <property type="entry name" value="GDHRDH"/>
</dbReference>
<dbReference type="InterPro" id="IPR002347">
    <property type="entry name" value="SDR_fam"/>
</dbReference>
<comment type="caution">
    <text evidence="3">The sequence shown here is derived from an EMBL/GenBank/DDBJ whole genome shotgun (WGS) entry which is preliminary data.</text>
</comment>
<gene>
    <name evidence="3" type="ORF">ACFP1F_11040</name>
</gene>
<reference evidence="4" key="1">
    <citation type="journal article" date="2019" name="Int. J. Syst. Evol. Microbiol.">
        <title>The Global Catalogue of Microorganisms (GCM) 10K type strain sequencing project: providing services to taxonomists for standard genome sequencing and annotation.</title>
        <authorList>
            <consortium name="The Broad Institute Genomics Platform"/>
            <consortium name="The Broad Institute Genome Sequencing Center for Infectious Disease"/>
            <person name="Wu L."/>
            <person name="Ma J."/>
        </authorList>
    </citation>
    <scope>NUCLEOTIDE SEQUENCE [LARGE SCALE GENOMIC DNA]</scope>
    <source>
        <strain evidence="4">CCM 8895</strain>
    </source>
</reference>
<proteinExistence type="inferred from homology"/>
<dbReference type="PANTHER" id="PTHR24320:SF274">
    <property type="entry name" value="CHAIN DEHYDROGENASE, PUTATIVE (AFU_ORTHOLOGUE AFUA_4G00440)-RELATED"/>
    <property type="match status" value="1"/>
</dbReference>
<dbReference type="SUPFAM" id="SSF51735">
    <property type="entry name" value="NAD(P)-binding Rossmann-fold domains"/>
    <property type="match status" value="1"/>
</dbReference>
<comment type="similarity">
    <text evidence="1">Belongs to the short-chain dehydrogenases/reductases (SDR) family.</text>
</comment>
<protein>
    <submittedName>
        <fullName evidence="3">SDR family NAD(P)-dependent oxidoreductase</fullName>
    </submittedName>
</protein>
<dbReference type="Proteomes" id="UP001596186">
    <property type="component" value="Unassembled WGS sequence"/>
</dbReference>
<evidence type="ECO:0000256" key="2">
    <source>
        <dbReference type="ARBA" id="ARBA00023002"/>
    </source>
</evidence>